<feature type="compositionally biased region" description="Low complexity" evidence="1">
    <location>
        <begin position="74"/>
        <end position="110"/>
    </location>
</feature>
<feature type="region of interest" description="Disordered" evidence="1">
    <location>
        <begin position="74"/>
        <end position="111"/>
    </location>
</feature>
<evidence type="ECO:0000313" key="2">
    <source>
        <dbReference type="EMBL" id="KAF3532104.1"/>
    </source>
</evidence>
<comment type="caution">
    <text evidence="2">The sequence shown here is derived from an EMBL/GenBank/DDBJ whole genome shotgun (WGS) entry which is preliminary data.</text>
</comment>
<evidence type="ECO:0000256" key="1">
    <source>
        <dbReference type="SAM" id="MobiDB-lite"/>
    </source>
</evidence>
<accession>A0ABQ7BHM7</accession>
<dbReference type="EMBL" id="QGKV02001507">
    <property type="protein sequence ID" value="KAF3532104.1"/>
    <property type="molecule type" value="Genomic_DNA"/>
</dbReference>
<protein>
    <recommendedName>
        <fullName evidence="4">YGGT family protein</fullName>
    </recommendedName>
</protein>
<organism evidence="2 3">
    <name type="scientific">Brassica cretica</name>
    <name type="common">Mustard</name>
    <dbReference type="NCBI Taxonomy" id="69181"/>
    <lineage>
        <taxon>Eukaryota</taxon>
        <taxon>Viridiplantae</taxon>
        <taxon>Streptophyta</taxon>
        <taxon>Embryophyta</taxon>
        <taxon>Tracheophyta</taxon>
        <taxon>Spermatophyta</taxon>
        <taxon>Magnoliopsida</taxon>
        <taxon>eudicotyledons</taxon>
        <taxon>Gunneridae</taxon>
        <taxon>Pentapetalae</taxon>
        <taxon>rosids</taxon>
        <taxon>malvids</taxon>
        <taxon>Brassicales</taxon>
        <taxon>Brassicaceae</taxon>
        <taxon>Brassiceae</taxon>
        <taxon>Brassica</taxon>
    </lineage>
</organism>
<name>A0ABQ7BHM7_BRACR</name>
<evidence type="ECO:0000313" key="3">
    <source>
        <dbReference type="Proteomes" id="UP000266723"/>
    </source>
</evidence>
<evidence type="ECO:0008006" key="4">
    <source>
        <dbReference type="Google" id="ProtNLM"/>
    </source>
</evidence>
<dbReference type="PANTHER" id="PTHR33219:SF12">
    <property type="entry name" value="YLMG HOMOLOG PROTEIN 1-1, CHLOROPLASTIC"/>
    <property type="match status" value="1"/>
</dbReference>
<dbReference type="Proteomes" id="UP000266723">
    <property type="component" value="Unassembled WGS sequence"/>
</dbReference>
<dbReference type="InterPro" id="IPR003425">
    <property type="entry name" value="CCB3/YggT"/>
</dbReference>
<dbReference type="PANTHER" id="PTHR33219">
    <property type="entry name" value="YLMG HOMOLOG PROTEIN 2, CHLOROPLASTIC"/>
    <property type="match status" value="1"/>
</dbReference>
<proteinExistence type="predicted"/>
<gene>
    <name evidence="2" type="ORF">DY000_02043692</name>
</gene>
<sequence>MAATTNLSLFSPVYLAPSSTVNRRRLHGINKKRSQTRIFFPAKPFPSLSIKIAASSSPSPPTCTQLTPLYPTTRSSTLTWSTRSSTESTRSSSTTWLTGSSTLAGSTRSSPVAWSTRSSSVTELTRSLATLAALAIALARALAHKLSLAAHTSALRLSLQTGGTVFLASLRERPPGYLITPQTVVAVVMKKWLDIYSDVLMLRLLLTWFPNLPWERQPLSAIRDMCDPYLNLFRNIVPPIFGEDLSPMLALAFLGTLGSILDVST</sequence>
<reference evidence="2 3" key="1">
    <citation type="journal article" date="2020" name="BMC Genomics">
        <title>Intraspecific diversification of the crop wild relative Brassica cretica Lam. using demographic model selection.</title>
        <authorList>
            <person name="Kioukis A."/>
            <person name="Michalopoulou V.A."/>
            <person name="Briers L."/>
            <person name="Pirintsos S."/>
            <person name="Studholme D.J."/>
            <person name="Pavlidis P."/>
            <person name="Sarris P.F."/>
        </authorList>
    </citation>
    <scope>NUCLEOTIDE SEQUENCE [LARGE SCALE GENOMIC DNA]</scope>
    <source>
        <strain evidence="3">cv. PFS-1207/04</strain>
    </source>
</reference>
<keyword evidence="3" id="KW-1185">Reference proteome</keyword>
<dbReference type="Pfam" id="PF02325">
    <property type="entry name" value="CCB3_YggT"/>
    <property type="match status" value="1"/>
</dbReference>